<gene>
    <name evidence="6" type="ORF">PHAVU_008G087000g</name>
</gene>
<dbReference type="PRINTS" id="PR00382">
    <property type="entry name" value="LIPIDTRNSFER"/>
</dbReference>
<dbReference type="SMR" id="V7B3K0"/>
<keyword evidence="7" id="KW-1185">Reference proteome</keyword>
<evidence type="ECO:0000256" key="2">
    <source>
        <dbReference type="ARBA" id="ARBA00023157"/>
    </source>
</evidence>
<comment type="function">
    <text evidence="3">Plant non-specific lipid-transfer proteins transfer phospholipids as well as galactolipids across membranes. May play a role in wax or cutin deposition in the cell walls of expanding epidermal cells and certain secretory tissues.</text>
</comment>
<name>V7B3K0_PHAVU</name>
<protein>
    <recommendedName>
        <fullName evidence="3">Non-specific lipid-transfer protein</fullName>
    </recommendedName>
</protein>
<dbReference type="CDD" id="cd01960">
    <property type="entry name" value="nsLTP1"/>
    <property type="match status" value="1"/>
</dbReference>
<evidence type="ECO:0000256" key="1">
    <source>
        <dbReference type="ARBA" id="ARBA00009748"/>
    </source>
</evidence>
<dbReference type="Proteomes" id="UP000000226">
    <property type="component" value="Chromosome 8"/>
</dbReference>
<dbReference type="SUPFAM" id="SSF47699">
    <property type="entry name" value="Bifunctional inhibitor/lipid-transfer protein/seed storage 2S albumin"/>
    <property type="match status" value="1"/>
</dbReference>
<dbReference type="Pfam" id="PF00234">
    <property type="entry name" value="Tryp_alpha_amyl"/>
    <property type="match status" value="1"/>
</dbReference>
<accession>V7B3K0</accession>
<dbReference type="OrthoDB" id="1890443at2759"/>
<sequence length="116" mass="12123">MASVKVACVVVMFMAVVSAPMMVQAVTCNDVIMQLTPCLPYLMNGGGASAGCCSGVRNLLGAAGTTADKQTVCNCLKNAAGRFNINDQYAQALPGVCHVNVPYKISRSTNCANIRF</sequence>
<feature type="signal peptide" evidence="4">
    <location>
        <begin position="1"/>
        <end position="25"/>
    </location>
</feature>
<dbReference type="PROSITE" id="PS00597">
    <property type="entry name" value="PLANT_LTP"/>
    <property type="match status" value="1"/>
</dbReference>
<dbReference type="GO" id="GO:0008289">
    <property type="term" value="F:lipid binding"/>
    <property type="evidence" value="ECO:0007669"/>
    <property type="project" value="UniProtKB-KW"/>
</dbReference>
<keyword evidence="4" id="KW-0732">Signal</keyword>
<feature type="domain" description="Bifunctional inhibitor/plant lipid transfer protein/seed storage helical" evidence="5">
    <location>
        <begin position="28"/>
        <end position="111"/>
    </location>
</feature>
<dbReference type="Gene3D" id="1.10.110.10">
    <property type="entry name" value="Plant lipid-transfer and hydrophobic proteins"/>
    <property type="match status" value="1"/>
</dbReference>
<organism evidence="6 7">
    <name type="scientific">Phaseolus vulgaris</name>
    <name type="common">Kidney bean</name>
    <name type="synonym">French bean</name>
    <dbReference type="NCBI Taxonomy" id="3885"/>
    <lineage>
        <taxon>Eukaryota</taxon>
        <taxon>Viridiplantae</taxon>
        <taxon>Streptophyta</taxon>
        <taxon>Embryophyta</taxon>
        <taxon>Tracheophyta</taxon>
        <taxon>Spermatophyta</taxon>
        <taxon>Magnoliopsida</taxon>
        <taxon>eudicotyledons</taxon>
        <taxon>Gunneridae</taxon>
        <taxon>Pentapetalae</taxon>
        <taxon>rosids</taxon>
        <taxon>fabids</taxon>
        <taxon>Fabales</taxon>
        <taxon>Fabaceae</taxon>
        <taxon>Papilionoideae</taxon>
        <taxon>50 kb inversion clade</taxon>
        <taxon>NPAAA clade</taxon>
        <taxon>indigoferoid/millettioid clade</taxon>
        <taxon>Phaseoleae</taxon>
        <taxon>Phaseolus</taxon>
    </lineage>
</organism>
<proteinExistence type="inferred from homology"/>
<keyword evidence="3" id="KW-0446">Lipid-binding</keyword>
<comment type="similarity">
    <text evidence="1 3">Belongs to the plant LTP family.</text>
</comment>
<dbReference type="SMART" id="SM00499">
    <property type="entry name" value="AAI"/>
    <property type="match status" value="1"/>
</dbReference>
<evidence type="ECO:0000259" key="5">
    <source>
        <dbReference type="SMART" id="SM00499"/>
    </source>
</evidence>
<dbReference type="PANTHER" id="PTHR33076">
    <property type="entry name" value="NON-SPECIFIC LIPID-TRANSFER PROTEIN 2-RELATED"/>
    <property type="match status" value="1"/>
</dbReference>
<dbReference type="OMA" id="DKQTVCN"/>
<dbReference type="InterPro" id="IPR036312">
    <property type="entry name" value="Bifun_inhib/LTP/seed_sf"/>
</dbReference>
<dbReference type="GO" id="GO:0006869">
    <property type="term" value="P:lipid transport"/>
    <property type="evidence" value="ECO:0007669"/>
    <property type="project" value="InterPro"/>
</dbReference>
<keyword evidence="2" id="KW-1015">Disulfide bond</keyword>
<dbReference type="STRING" id="3885.V7B3K0"/>
<evidence type="ECO:0000256" key="4">
    <source>
        <dbReference type="SAM" id="SignalP"/>
    </source>
</evidence>
<dbReference type="AlphaFoldDB" id="V7B3K0"/>
<evidence type="ECO:0000313" key="7">
    <source>
        <dbReference type="Proteomes" id="UP000000226"/>
    </source>
</evidence>
<evidence type="ECO:0000256" key="3">
    <source>
        <dbReference type="RuleBase" id="RU000628"/>
    </source>
</evidence>
<dbReference type="InterPro" id="IPR016140">
    <property type="entry name" value="Bifunc_inhib/LTP/seed_store"/>
</dbReference>
<dbReference type="InterPro" id="IPR000528">
    <property type="entry name" value="Plant_nsLTP"/>
</dbReference>
<keyword evidence="3" id="KW-0813">Transport</keyword>
<reference evidence="7" key="1">
    <citation type="journal article" date="2014" name="Nat. Genet.">
        <title>A reference genome for common bean and genome-wide analysis of dual domestications.</title>
        <authorList>
            <person name="Schmutz J."/>
            <person name="McClean P.E."/>
            <person name="Mamidi S."/>
            <person name="Wu G.A."/>
            <person name="Cannon S.B."/>
            <person name="Grimwood J."/>
            <person name="Jenkins J."/>
            <person name="Shu S."/>
            <person name="Song Q."/>
            <person name="Chavarro C."/>
            <person name="Torres-Torres M."/>
            <person name="Geffroy V."/>
            <person name="Moghaddam S.M."/>
            <person name="Gao D."/>
            <person name="Abernathy B."/>
            <person name="Barry K."/>
            <person name="Blair M."/>
            <person name="Brick M.A."/>
            <person name="Chovatia M."/>
            <person name="Gepts P."/>
            <person name="Goodstein D.M."/>
            <person name="Gonzales M."/>
            <person name="Hellsten U."/>
            <person name="Hyten D.L."/>
            <person name="Jia G."/>
            <person name="Kelly J.D."/>
            <person name="Kudrna D."/>
            <person name="Lee R."/>
            <person name="Richard M.M."/>
            <person name="Miklas P.N."/>
            <person name="Osorno J.M."/>
            <person name="Rodrigues J."/>
            <person name="Thareau V."/>
            <person name="Urrea C.A."/>
            <person name="Wang M."/>
            <person name="Yu Y."/>
            <person name="Zhang M."/>
            <person name="Wing R.A."/>
            <person name="Cregan P.B."/>
            <person name="Rokhsar D.S."/>
            <person name="Jackson S.A."/>
        </authorList>
    </citation>
    <scope>NUCLEOTIDE SEQUENCE [LARGE SCALE GENOMIC DNA]</scope>
    <source>
        <strain evidence="7">cv. G19833</strain>
    </source>
</reference>
<evidence type="ECO:0000313" key="6">
    <source>
        <dbReference type="EMBL" id="ESW12130.1"/>
    </source>
</evidence>
<dbReference type="Gramene" id="ESW12130">
    <property type="protein sequence ID" value="ESW12130"/>
    <property type="gene ID" value="PHAVU_008G087000g"/>
</dbReference>
<feature type="chain" id="PRO_5004753869" description="Non-specific lipid-transfer protein" evidence="4">
    <location>
        <begin position="26"/>
        <end position="116"/>
    </location>
</feature>
<dbReference type="EMBL" id="CM002295">
    <property type="protein sequence ID" value="ESW12130.1"/>
    <property type="molecule type" value="Genomic_DNA"/>
</dbReference>